<evidence type="ECO:0000313" key="3">
    <source>
        <dbReference type="Proteomes" id="UP000315128"/>
    </source>
</evidence>
<gene>
    <name evidence="2" type="ORF">FLP15_00620</name>
</gene>
<dbReference type="RefSeq" id="WP_142765607.1">
    <property type="nucleotide sequence ID" value="NZ_CP041356.1"/>
</dbReference>
<evidence type="ECO:0000256" key="1">
    <source>
        <dbReference type="SAM" id="Phobius"/>
    </source>
</evidence>
<name>A0A514Z5V6_9LACT</name>
<sequence>MESFPKCIKAEMLPGVRLRLEFDNGQVRFFPVRDQLELLVKPYDWEMAKQSYGANLFIGNMATWMGNDIEIMKDGDVRLNQLRIPASLLWKYSLKHVNSVDELSLEEVGKMSAGRQIWLGFKRTNIIFVIIGLFVFIPMMMVLISKVVDWLR</sequence>
<accession>A0A514Z5V6</accession>
<evidence type="ECO:0000313" key="2">
    <source>
        <dbReference type="EMBL" id="QDK69943.1"/>
    </source>
</evidence>
<dbReference type="Proteomes" id="UP000315128">
    <property type="component" value="Chromosome"/>
</dbReference>
<protein>
    <submittedName>
        <fullName evidence="2">Uncharacterized protein</fullName>
    </submittedName>
</protein>
<organism evidence="2 3">
    <name type="scientific">Lactococcus protaetiae</name>
    <dbReference type="NCBI Taxonomy" id="2592653"/>
    <lineage>
        <taxon>Bacteria</taxon>
        <taxon>Bacillati</taxon>
        <taxon>Bacillota</taxon>
        <taxon>Bacilli</taxon>
        <taxon>Lactobacillales</taxon>
        <taxon>Streptococcaceae</taxon>
        <taxon>Lactococcus</taxon>
    </lineage>
</organism>
<feature type="transmembrane region" description="Helical" evidence="1">
    <location>
        <begin position="125"/>
        <end position="144"/>
    </location>
</feature>
<keyword evidence="1" id="KW-0812">Transmembrane</keyword>
<reference evidence="2 3" key="1">
    <citation type="submission" date="2019-07" db="EMBL/GenBank/DDBJ databases">
        <title>Genome sequencing of KACC 19320.</title>
        <authorList>
            <person name="Heo J."/>
            <person name="Kim S.-J."/>
            <person name="Kim J.-S."/>
            <person name="Hong S.-B."/>
            <person name="Kwon S.-W."/>
        </authorList>
    </citation>
    <scope>NUCLEOTIDE SEQUENCE [LARGE SCALE GENOMIC DNA]</scope>
    <source>
        <strain evidence="2 3">KACC 19320</strain>
    </source>
</reference>
<keyword evidence="1" id="KW-1133">Transmembrane helix</keyword>
<keyword evidence="1" id="KW-0472">Membrane</keyword>
<dbReference type="KEGG" id="lack:FLP15_00620"/>
<dbReference type="EMBL" id="CP041356">
    <property type="protein sequence ID" value="QDK69943.1"/>
    <property type="molecule type" value="Genomic_DNA"/>
</dbReference>
<keyword evidence="3" id="KW-1185">Reference proteome</keyword>
<proteinExistence type="predicted"/>
<dbReference type="AlphaFoldDB" id="A0A514Z5V6"/>
<dbReference type="OrthoDB" id="2242627at2"/>